<proteinExistence type="predicted"/>
<accession>A0ACC2IBQ2</accession>
<sequence length="351" mass="39906">MSLLWYTQNESANASDTVTSGSLRLDQLLSSITEAQIMAFVITGIFLLLCLTPEKPTVAGAPVHGRRWRWEPTLWLQSRFTFGAREIVASGYAKYKNRPFVVKRYDVDLTVLPHKYLEELRLVPESKLSAARAQAQNAGHKWTGAVVFSESHLHLRALQNKLTAELSKYLDVAYTELDYAWALHMPKLNEWQEFDIQEAMRMIVSRMFASAFVGHPTCQNEAWVKMSVGFSIDLLTTAFTIRIFPTWLHPIIARLVPARYRIAKTVRLAHKILEPLVEKHADVIKKRATGENVSEEDTIFNWMIDNGTDDENTIDQIVMRQLLLTVVSIHTTTATIMNVLFDLTNGFSPGE</sequence>
<dbReference type="EMBL" id="JAPESX010001640">
    <property type="protein sequence ID" value="KAJ8112542.1"/>
    <property type="molecule type" value="Genomic_DNA"/>
</dbReference>
<organism evidence="1 2">
    <name type="scientific">Nemania bipapillata</name>
    <dbReference type="NCBI Taxonomy" id="110536"/>
    <lineage>
        <taxon>Eukaryota</taxon>
        <taxon>Fungi</taxon>
        <taxon>Dikarya</taxon>
        <taxon>Ascomycota</taxon>
        <taxon>Pezizomycotina</taxon>
        <taxon>Sordariomycetes</taxon>
        <taxon>Xylariomycetidae</taxon>
        <taxon>Xylariales</taxon>
        <taxon>Xylariaceae</taxon>
        <taxon>Nemania</taxon>
    </lineage>
</organism>
<dbReference type="Proteomes" id="UP001153334">
    <property type="component" value="Unassembled WGS sequence"/>
</dbReference>
<gene>
    <name evidence="1" type="ORF">ONZ43_g5371</name>
</gene>
<evidence type="ECO:0000313" key="2">
    <source>
        <dbReference type="Proteomes" id="UP001153334"/>
    </source>
</evidence>
<keyword evidence="2" id="KW-1185">Reference proteome</keyword>
<comment type="caution">
    <text evidence="1">The sequence shown here is derived from an EMBL/GenBank/DDBJ whole genome shotgun (WGS) entry which is preliminary data.</text>
</comment>
<reference evidence="1" key="1">
    <citation type="submission" date="2022-11" db="EMBL/GenBank/DDBJ databases">
        <title>Genome Sequence of Nemania bipapillata.</title>
        <authorList>
            <person name="Buettner E."/>
        </authorList>
    </citation>
    <scope>NUCLEOTIDE SEQUENCE</scope>
    <source>
        <strain evidence="1">CP14</strain>
    </source>
</reference>
<name>A0ACC2IBQ2_9PEZI</name>
<evidence type="ECO:0000313" key="1">
    <source>
        <dbReference type="EMBL" id="KAJ8112542.1"/>
    </source>
</evidence>
<protein>
    <submittedName>
        <fullName evidence="1">Uncharacterized protein</fullName>
    </submittedName>
</protein>